<keyword evidence="1" id="KW-0812">Transmembrane</keyword>
<protein>
    <submittedName>
        <fullName evidence="2">Uncharacterized protein</fullName>
    </submittedName>
</protein>
<organism evidence="2 3">
    <name type="scientific">Candidatus Avibacteroides avistercoris</name>
    <dbReference type="NCBI Taxonomy" id="2840690"/>
    <lineage>
        <taxon>Bacteria</taxon>
        <taxon>Pseudomonadati</taxon>
        <taxon>Bacteroidota</taxon>
        <taxon>Bacteroidia</taxon>
        <taxon>Bacteroidales</taxon>
        <taxon>Bacteroidaceae</taxon>
        <taxon>Bacteroidaceae incertae sedis</taxon>
        <taxon>Candidatus Avibacteroides</taxon>
    </lineage>
</organism>
<name>A0A9D2UH58_9BACT</name>
<evidence type="ECO:0000313" key="2">
    <source>
        <dbReference type="EMBL" id="HJD52259.1"/>
    </source>
</evidence>
<reference evidence="2" key="1">
    <citation type="journal article" date="2021" name="PeerJ">
        <title>Extensive microbial diversity within the chicken gut microbiome revealed by metagenomics and culture.</title>
        <authorList>
            <person name="Gilroy R."/>
            <person name="Ravi A."/>
            <person name="Getino M."/>
            <person name="Pursley I."/>
            <person name="Horton D.L."/>
            <person name="Alikhan N.F."/>
            <person name="Baker D."/>
            <person name="Gharbi K."/>
            <person name="Hall N."/>
            <person name="Watson M."/>
            <person name="Adriaenssens E.M."/>
            <person name="Foster-Nyarko E."/>
            <person name="Jarju S."/>
            <person name="Secka A."/>
            <person name="Antonio M."/>
            <person name="Oren A."/>
            <person name="Chaudhuri R.R."/>
            <person name="La Ragione R."/>
            <person name="Hildebrand F."/>
            <person name="Pallen M.J."/>
        </authorList>
    </citation>
    <scope>NUCLEOTIDE SEQUENCE</scope>
    <source>
        <strain evidence="2">MalCec1-1739</strain>
    </source>
</reference>
<feature type="transmembrane region" description="Helical" evidence="1">
    <location>
        <begin position="33"/>
        <end position="64"/>
    </location>
</feature>
<reference evidence="2" key="2">
    <citation type="submission" date="2021-04" db="EMBL/GenBank/DDBJ databases">
        <authorList>
            <person name="Gilroy R."/>
        </authorList>
    </citation>
    <scope>NUCLEOTIDE SEQUENCE</scope>
    <source>
        <strain evidence="2">MalCec1-1739</strain>
    </source>
</reference>
<evidence type="ECO:0000313" key="3">
    <source>
        <dbReference type="Proteomes" id="UP000787625"/>
    </source>
</evidence>
<evidence type="ECO:0000256" key="1">
    <source>
        <dbReference type="SAM" id="Phobius"/>
    </source>
</evidence>
<accession>A0A9D2UH58</accession>
<keyword evidence="1" id="KW-0472">Membrane</keyword>
<dbReference type="EMBL" id="DWUP01000014">
    <property type="protein sequence ID" value="HJD52259.1"/>
    <property type="molecule type" value="Genomic_DNA"/>
</dbReference>
<dbReference type="Proteomes" id="UP000787625">
    <property type="component" value="Unassembled WGS sequence"/>
</dbReference>
<keyword evidence="1" id="KW-1133">Transmembrane helix</keyword>
<dbReference type="AlphaFoldDB" id="A0A9D2UH58"/>
<sequence>MNELKDNNSNDYRKNILETIKEMFSTFSPFIKVLLVLLILFLCFALLGFVIQLGVLIYAFFFAISTGF</sequence>
<proteinExistence type="predicted"/>
<comment type="caution">
    <text evidence="2">The sequence shown here is derived from an EMBL/GenBank/DDBJ whole genome shotgun (WGS) entry which is preliminary data.</text>
</comment>
<gene>
    <name evidence="2" type="ORF">IAA93_00810</name>
</gene>